<organism evidence="3">
    <name type="scientific">Rhipicephalus microplus</name>
    <name type="common">Cattle tick</name>
    <name type="synonym">Boophilus microplus</name>
    <dbReference type="NCBI Taxonomy" id="6941"/>
    <lineage>
        <taxon>Eukaryota</taxon>
        <taxon>Metazoa</taxon>
        <taxon>Ecdysozoa</taxon>
        <taxon>Arthropoda</taxon>
        <taxon>Chelicerata</taxon>
        <taxon>Arachnida</taxon>
        <taxon>Acari</taxon>
        <taxon>Parasitiformes</taxon>
        <taxon>Ixodida</taxon>
        <taxon>Ixodoidea</taxon>
        <taxon>Ixodidae</taxon>
        <taxon>Rhipicephalinae</taxon>
        <taxon>Rhipicephalus</taxon>
        <taxon>Boophilus</taxon>
    </lineage>
</organism>
<evidence type="ECO:0000256" key="2">
    <source>
        <dbReference type="ARBA" id="ARBA00022801"/>
    </source>
</evidence>
<dbReference type="GO" id="GO:0006309">
    <property type="term" value="P:apoptotic DNA fragmentation"/>
    <property type="evidence" value="ECO:0007669"/>
    <property type="project" value="TreeGrafter"/>
</dbReference>
<comment type="similarity">
    <text evidence="1">Belongs to the DNase II family.</text>
</comment>
<evidence type="ECO:0000256" key="1">
    <source>
        <dbReference type="ARBA" id="ARBA00007527"/>
    </source>
</evidence>
<dbReference type="InterPro" id="IPR004947">
    <property type="entry name" value="DNase_II"/>
</dbReference>
<dbReference type="Pfam" id="PF03265">
    <property type="entry name" value="DNase_II"/>
    <property type="match status" value="1"/>
</dbReference>
<dbReference type="GO" id="GO:0004531">
    <property type="term" value="F:deoxyribonuclease II activity"/>
    <property type="evidence" value="ECO:0007669"/>
    <property type="project" value="InterPro"/>
</dbReference>
<accession>A0A6G4ZY16</accession>
<keyword evidence="2" id="KW-0378">Hydrolase</keyword>
<reference evidence="3" key="1">
    <citation type="submission" date="2020-03" db="EMBL/GenBank/DDBJ databases">
        <title>A transcriptome and proteome of the tick Rhipicephalus microplus shaped by the genetic composition of its hosts and developmental stage.</title>
        <authorList>
            <person name="Garcia G.R."/>
            <person name="Ribeiro J.M.C."/>
            <person name="Maruyama S.R."/>
            <person name="Gardinasse L.G."/>
            <person name="Nelson K."/>
            <person name="Ferreira B.R."/>
            <person name="Andrade T.G."/>
            <person name="Santos I.K.F.M."/>
        </authorList>
    </citation>
    <scope>NUCLEOTIDE SEQUENCE</scope>
    <source>
        <strain evidence="3">NSGR</strain>
        <tissue evidence="3">Salivary glands</tissue>
    </source>
</reference>
<dbReference type="AlphaFoldDB" id="A0A6G4ZY16"/>
<evidence type="ECO:0000313" key="3">
    <source>
        <dbReference type="EMBL" id="NIE43238.1"/>
    </source>
</evidence>
<dbReference type="EMBL" id="GIKN01000965">
    <property type="protein sequence ID" value="NIE43238.1"/>
    <property type="molecule type" value="Transcribed_RNA"/>
</dbReference>
<protein>
    <submittedName>
        <fullName evidence="3">Putative deoxyribonuclease ii</fullName>
    </submittedName>
</protein>
<dbReference type="CDD" id="cd09120">
    <property type="entry name" value="PLDc_DNaseII_1"/>
    <property type="match status" value="1"/>
</dbReference>
<dbReference type="VEuPathDB" id="VectorBase:LOC119167273"/>
<name>A0A6G4ZY16_RHIMP</name>
<dbReference type="PANTHER" id="PTHR10858">
    <property type="entry name" value="DEOXYRIBONUCLEASE II"/>
    <property type="match status" value="1"/>
</dbReference>
<dbReference type="PANTHER" id="PTHR10858:SF23">
    <property type="entry name" value="DEOXYRIBONUCLEASE II"/>
    <property type="match status" value="1"/>
</dbReference>
<proteinExistence type="inferred from homology"/>
<dbReference type="OrthoDB" id="10261598at2759"/>
<sequence length="423" mass="47645">MCIKAFLRSSHGCHVQRLGRLVAARSTKGKEVYAAIDNTNSLTALSHTENTKSKSNMATCRIEVLVIVVTSIIANSSFGNAKVSCKNAKNKDVDWFVVYKIPKTKPDPRSFKRPMGGEMAYYDSQSTSLLWTLLPDDVNNKTSNPISNTLAPIYDSHSNVAYLAYNDQLPAKFNGTRGGHTKGVLLAGDKLKLGSVWLQHSVPRFVGDVKKGYHYPKTGRENGQLFFCITFPQAAVEVIAYHLQLQGANVYQERYLRWTEKLPKFSALLKKQYIRGLSGVRVDVLYTRRNRAVLAIAKSPRWMNDVYTQELSGHIKDSITVQTWQNGAGGAQDMNCKNQYKITNVVYVSVKTQKGSLYFSSREDHSKWSVARHKAVFCFSSLNRMVSQWKRGGEITCIFDIPLSNLFRQSIFKRNLCKGEKAE</sequence>